<feature type="transmembrane region" description="Helical" evidence="5">
    <location>
        <begin position="37"/>
        <end position="57"/>
    </location>
</feature>
<evidence type="ECO:0000256" key="1">
    <source>
        <dbReference type="ARBA" id="ARBA00004141"/>
    </source>
</evidence>
<dbReference type="EMBL" id="JAATLJ010000001">
    <property type="protein sequence ID" value="NIZ40280.1"/>
    <property type="molecule type" value="Genomic_DNA"/>
</dbReference>
<dbReference type="GO" id="GO:0016020">
    <property type="term" value="C:membrane"/>
    <property type="evidence" value="ECO:0007669"/>
    <property type="project" value="UniProtKB-SubCell"/>
</dbReference>
<gene>
    <name evidence="7" type="ORF">HCT14_01965</name>
</gene>
<evidence type="ECO:0000256" key="2">
    <source>
        <dbReference type="ARBA" id="ARBA00022692"/>
    </source>
</evidence>
<keyword evidence="4 5" id="KW-0472">Membrane</keyword>
<dbReference type="Pfam" id="PF05154">
    <property type="entry name" value="TM2"/>
    <property type="match status" value="1"/>
</dbReference>
<proteinExistence type="predicted"/>
<keyword evidence="3 5" id="KW-1133">Transmembrane helix</keyword>
<dbReference type="AlphaFoldDB" id="A0A968G811"/>
<evidence type="ECO:0000256" key="3">
    <source>
        <dbReference type="ARBA" id="ARBA00022989"/>
    </source>
</evidence>
<sequence length="126" mass="14402">MASTERVSEHSRLIALLLCIFTGYLGFHRIFTGYRSVGIIQMMISVTSLSLAFFVYFINREMFNALRVSAYSLQRYLLTMGLIAAMLIPFFIVLAWVFVDGARIVLNRYDDADGHRVSLWLVHSAL</sequence>
<dbReference type="RefSeq" id="WP_167699883.1">
    <property type="nucleotide sequence ID" value="NZ_CP118174.1"/>
</dbReference>
<dbReference type="InterPro" id="IPR007829">
    <property type="entry name" value="TM2"/>
</dbReference>
<feature type="domain" description="TM2" evidence="6">
    <location>
        <begin position="9"/>
        <end position="58"/>
    </location>
</feature>
<organism evidence="7 8">
    <name type="scientific">Entomospira entomophila</name>
    <dbReference type="NCBI Taxonomy" id="2719988"/>
    <lineage>
        <taxon>Bacteria</taxon>
        <taxon>Pseudomonadati</taxon>
        <taxon>Spirochaetota</taxon>
        <taxon>Spirochaetia</taxon>
        <taxon>Spirochaetales</taxon>
        <taxon>Spirochaetaceae</taxon>
        <taxon>Entomospira</taxon>
    </lineage>
</organism>
<feature type="transmembrane region" description="Helical" evidence="5">
    <location>
        <begin position="12"/>
        <end position="31"/>
    </location>
</feature>
<feature type="transmembrane region" description="Helical" evidence="5">
    <location>
        <begin position="77"/>
        <end position="99"/>
    </location>
</feature>
<keyword evidence="8" id="KW-1185">Reference proteome</keyword>
<evidence type="ECO:0000313" key="7">
    <source>
        <dbReference type="EMBL" id="NIZ40280.1"/>
    </source>
</evidence>
<reference evidence="7 8" key="1">
    <citation type="submission" date="2020-03" db="EMBL/GenBank/DDBJ databases">
        <title>Spirochaetal bacteria isolated from arthropods constitute a novel genus Entomospira genus novum within the order Spirochaetales.</title>
        <authorList>
            <person name="Grana-Miraglia L."/>
            <person name="Sikutova S."/>
            <person name="Fingerle V."/>
            <person name="Sing A."/>
            <person name="Castillo-Ramirez S."/>
            <person name="Margos G."/>
            <person name="Rudolf I."/>
        </authorList>
    </citation>
    <scope>NUCLEOTIDE SEQUENCE [LARGE SCALE GENOMIC DNA]</scope>
    <source>
        <strain evidence="7 8">BR193</strain>
    </source>
</reference>
<comment type="subcellular location">
    <subcellularLocation>
        <location evidence="1">Membrane</location>
        <topology evidence="1">Multi-pass membrane protein</topology>
    </subcellularLocation>
</comment>
<accession>A0A968G811</accession>
<keyword evidence="2 5" id="KW-0812">Transmembrane</keyword>
<name>A0A968G811_9SPIO</name>
<evidence type="ECO:0000256" key="4">
    <source>
        <dbReference type="ARBA" id="ARBA00023136"/>
    </source>
</evidence>
<evidence type="ECO:0000259" key="6">
    <source>
        <dbReference type="Pfam" id="PF05154"/>
    </source>
</evidence>
<protein>
    <submittedName>
        <fullName evidence="7">TM2 domain-containing protein</fullName>
    </submittedName>
</protein>
<evidence type="ECO:0000256" key="5">
    <source>
        <dbReference type="SAM" id="Phobius"/>
    </source>
</evidence>
<comment type="caution">
    <text evidence="7">The sequence shown here is derived from an EMBL/GenBank/DDBJ whole genome shotgun (WGS) entry which is preliminary data.</text>
</comment>
<dbReference type="Proteomes" id="UP000711995">
    <property type="component" value="Unassembled WGS sequence"/>
</dbReference>
<evidence type="ECO:0000313" key="8">
    <source>
        <dbReference type="Proteomes" id="UP000711995"/>
    </source>
</evidence>